<evidence type="ECO:0000313" key="9">
    <source>
        <dbReference type="EMBL" id="NFV79819.1"/>
    </source>
</evidence>
<evidence type="ECO:0000256" key="5">
    <source>
        <dbReference type="ARBA" id="ARBA00023002"/>
    </source>
</evidence>
<dbReference type="Gene3D" id="1.10.8.870">
    <property type="entry name" value="Alpha-glycerophosphate oxidase, cap domain"/>
    <property type="match status" value="1"/>
</dbReference>
<evidence type="ECO:0000256" key="6">
    <source>
        <dbReference type="RuleBase" id="RU361217"/>
    </source>
</evidence>
<dbReference type="RefSeq" id="WP_163676917.1">
    <property type="nucleotide sequence ID" value="NZ_JAAIYP010000034.1"/>
</dbReference>
<dbReference type="SUPFAM" id="SSF51905">
    <property type="entry name" value="FAD/NAD(P)-binding domain"/>
    <property type="match status" value="1"/>
</dbReference>
<evidence type="ECO:0000256" key="1">
    <source>
        <dbReference type="ARBA" id="ARBA00001974"/>
    </source>
</evidence>
<proteinExistence type="inferred from homology"/>
<evidence type="ECO:0000259" key="8">
    <source>
        <dbReference type="Pfam" id="PF16901"/>
    </source>
</evidence>
<dbReference type="Pfam" id="PF01266">
    <property type="entry name" value="DAO"/>
    <property type="match status" value="1"/>
</dbReference>
<keyword evidence="3 6" id="KW-0285">Flavoprotein</keyword>
<dbReference type="Gene3D" id="3.50.50.60">
    <property type="entry name" value="FAD/NAD(P)-binding domain"/>
    <property type="match status" value="1"/>
</dbReference>
<reference evidence="9 10" key="1">
    <citation type="submission" date="2020-02" db="EMBL/GenBank/DDBJ databases">
        <authorList>
            <person name="Dziuba M."/>
            <person name="Kuznetsov B."/>
            <person name="Mardanov A."/>
            <person name="Ravin N."/>
            <person name="Grouzdev D."/>
        </authorList>
    </citation>
    <scope>NUCLEOTIDE SEQUENCE [LARGE SCALE GENOMIC DNA]</scope>
    <source>
        <strain evidence="9 10">SpK</strain>
    </source>
</reference>
<organism evidence="9 10">
    <name type="scientific">Magnetospirillum aberrantis SpK</name>
    <dbReference type="NCBI Taxonomy" id="908842"/>
    <lineage>
        <taxon>Bacteria</taxon>
        <taxon>Pseudomonadati</taxon>
        <taxon>Pseudomonadota</taxon>
        <taxon>Alphaproteobacteria</taxon>
        <taxon>Rhodospirillales</taxon>
        <taxon>Rhodospirillaceae</taxon>
        <taxon>Magnetospirillum</taxon>
    </lineage>
</organism>
<keyword evidence="5 6" id="KW-0560">Oxidoreductase</keyword>
<dbReference type="PRINTS" id="PR01001">
    <property type="entry name" value="FADG3PDH"/>
</dbReference>
<evidence type="ECO:0000256" key="2">
    <source>
        <dbReference type="ARBA" id="ARBA00007330"/>
    </source>
</evidence>
<gene>
    <name evidence="9" type="ORF">G4223_06810</name>
</gene>
<dbReference type="InterPro" id="IPR000447">
    <property type="entry name" value="G3P_DH_FAD-dep"/>
</dbReference>
<dbReference type="EMBL" id="JAAIYP010000034">
    <property type="protein sequence ID" value="NFV79819.1"/>
    <property type="molecule type" value="Genomic_DNA"/>
</dbReference>
<sequence length="537" mass="59340">MRQTVLDSLRSGKIFDLLVVGGGATGCGIALDAATRGLSVALVERFDFAEGTSSRSTKLVHGGVRYLEAAVKRLDRDQYSLVRHALHERGAFLRNAPHLTNRLPLVTPVYSWWQLPYVYAGLKLYDLLSGNMNIGHSSVVGRKEALRRFPMLKAKGLKAGVIYYDGQFVDSRMNATLAMTARREGACLANHVEVTGLLHDDSGQVAGAHVRDGIDGQEWDIRARAVINATGPFADTLRRMDDPQAQPILKVSSGIHIMLDRRFVPPETGLLIPQTDDGRVLFILPWQGHAIVGTTDEKAEISAHPTPSPTDVAYLLSHVRRYFNVDVSESDIKSVWSGIRPLVFDPKAKDTAQLARDHVIIDDPSGLITISGGKWTTYRFMAEQTVDHAIARARLSFASACRTHDMVLLGGEAYVAEDYTRLSRVYGLPEDVARHLNRSYGDRASQVALIAADGFGNRLHPNLPYIEAEVLYVMRHEAAERATDVLCRRLTMALVDVEATKAAAPRVIDLMAAEAGWPDARRQQEMDFLRTRLTEAL</sequence>
<dbReference type="GO" id="GO:0009331">
    <property type="term" value="C:glycerol-3-phosphate dehydrogenase (FAD) complex"/>
    <property type="evidence" value="ECO:0007669"/>
    <property type="project" value="UniProtKB-UniRule"/>
</dbReference>
<keyword evidence="4" id="KW-0274">FAD</keyword>
<dbReference type="Pfam" id="PF16901">
    <property type="entry name" value="DAO_C"/>
    <property type="match status" value="1"/>
</dbReference>
<dbReference type="Gene3D" id="3.30.9.10">
    <property type="entry name" value="D-Amino Acid Oxidase, subunit A, domain 2"/>
    <property type="match status" value="1"/>
</dbReference>
<dbReference type="PROSITE" id="PS00978">
    <property type="entry name" value="FAD_G3PDH_2"/>
    <property type="match status" value="1"/>
</dbReference>
<feature type="domain" description="Alpha-glycerophosphate oxidase C-terminal" evidence="8">
    <location>
        <begin position="401"/>
        <end position="522"/>
    </location>
</feature>
<dbReference type="PANTHER" id="PTHR11985:SF15">
    <property type="entry name" value="GLYCEROL-3-PHOSPHATE DEHYDROGENASE, MITOCHONDRIAL"/>
    <property type="match status" value="1"/>
</dbReference>
<comment type="catalytic activity">
    <reaction evidence="6">
        <text>a quinone + sn-glycerol 3-phosphate = dihydroxyacetone phosphate + a quinol</text>
        <dbReference type="Rhea" id="RHEA:18977"/>
        <dbReference type="ChEBI" id="CHEBI:24646"/>
        <dbReference type="ChEBI" id="CHEBI:57597"/>
        <dbReference type="ChEBI" id="CHEBI:57642"/>
        <dbReference type="ChEBI" id="CHEBI:132124"/>
        <dbReference type="EC" id="1.1.5.3"/>
    </reaction>
</comment>
<dbReference type="InterPro" id="IPR038299">
    <property type="entry name" value="DAO_C_sf"/>
</dbReference>
<dbReference type="InterPro" id="IPR036188">
    <property type="entry name" value="FAD/NAD-bd_sf"/>
</dbReference>
<evidence type="ECO:0000256" key="3">
    <source>
        <dbReference type="ARBA" id="ARBA00022630"/>
    </source>
</evidence>
<dbReference type="EC" id="1.1.5.3" evidence="6"/>
<comment type="caution">
    <text evidence="9">The sequence shown here is derived from an EMBL/GenBank/DDBJ whole genome shotgun (WGS) entry which is preliminary data.</text>
</comment>
<dbReference type="GO" id="GO:0004368">
    <property type="term" value="F:glycerol-3-phosphate dehydrogenase (quinone) activity"/>
    <property type="evidence" value="ECO:0007669"/>
    <property type="project" value="UniProtKB-EC"/>
</dbReference>
<evidence type="ECO:0000313" key="10">
    <source>
        <dbReference type="Proteomes" id="UP000480684"/>
    </source>
</evidence>
<name>A0A7C9QTP1_9PROT</name>
<evidence type="ECO:0000259" key="7">
    <source>
        <dbReference type="Pfam" id="PF01266"/>
    </source>
</evidence>
<dbReference type="Proteomes" id="UP000480684">
    <property type="component" value="Unassembled WGS sequence"/>
</dbReference>
<evidence type="ECO:0000256" key="4">
    <source>
        <dbReference type="ARBA" id="ARBA00022827"/>
    </source>
</evidence>
<feature type="domain" description="FAD dependent oxidoreductase" evidence="7">
    <location>
        <begin position="16"/>
        <end position="346"/>
    </location>
</feature>
<dbReference type="SUPFAM" id="SSF54373">
    <property type="entry name" value="FAD-linked reductases, C-terminal domain"/>
    <property type="match status" value="1"/>
</dbReference>
<dbReference type="PANTHER" id="PTHR11985">
    <property type="entry name" value="GLYCEROL-3-PHOSPHATE DEHYDROGENASE"/>
    <property type="match status" value="1"/>
</dbReference>
<accession>A0A7C9QTP1</accession>
<dbReference type="InterPro" id="IPR031656">
    <property type="entry name" value="DAO_C"/>
</dbReference>
<protein>
    <recommendedName>
        <fullName evidence="6">Glycerol-3-phosphate dehydrogenase</fullName>
        <ecNumber evidence="6">1.1.5.3</ecNumber>
    </recommendedName>
</protein>
<dbReference type="FunFam" id="1.10.8.870:FF:000010">
    <property type="entry name" value="Glycerol-3-phosphate dehydrogenase"/>
    <property type="match status" value="1"/>
</dbReference>
<dbReference type="InterPro" id="IPR006076">
    <property type="entry name" value="FAD-dep_OxRdtase"/>
</dbReference>
<dbReference type="AlphaFoldDB" id="A0A7C9QTP1"/>
<dbReference type="GO" id="GO:0006072">
    <property type="term" value="P:glycerol-3-phosphate metabolic process"/>
    <property type="evidence" value="ECO:0007669"/>
    <property type="project" value="UniProtKB-UniRule"/>
</dbReference>
<comment type="similarity">
    <text evidence="2 6">Belongs to the FAD-dependent glycerol-3-phosphate dehydrogenase family.</text>
</comment>
<dbReference type="PROSITE" id="PS00977">
    <property type="entry name" value="FAD_G3PDH_1"/>
    <property type="match status" value="1"/>
</dbReference>
<dbReference type="PROSITE" id="PS51257">
    <property type="entry name" value="PROKAR_LIPOPROTEIN"/>
    <property type="match status" value="1"/>
</dbReference>
<keyword evidence="10" id="KW-1185">Reference proteome</keyword>
<comment type="cofactor">
    <cofactor evidence="1 6">
        <name>FAD</name>
        <dbReference type="ChEBI" id="CHEBI:57692"/>
    </cofactor>
</comment>